<feature type="compositionally biased region" description="Basic residues" evidence="1">
    <location>
        <begin position="99"/>
        <end position="111"/>
    </location>
</feature>
<evidence type="ECO:0000313" key="3">
    <source>
        <dbReference type="Proteomes" id="UP001201873"/>
    </source>
</evidence>
<proteinExistence type="predicted"/>
<keyword evidence="3" id="KW-1185">Reference proteome</keyword>
<name>A0ABT0JWT9_9ACTN</name>
<organism evidence="2 3">
    <name type="scientific">Frankia umida</name>
    <dbReference type="NCBI Taxonomy" id="573489"/>
    <lineage>
        <taxon>Bacteria</taxon>
        <taxon>Bacillati</taxon>
        <taxon>Actinomycetota</taxon>
        <taxon>Actinomycetes</taxon>
        <taxon>Frankiales</taxon>
        <taxon>Frankiaceae</taxon>
        <taxon>Frankia</taxon>
    </lineage>
</organism>
<accession>A0ABT0JWT9</accession>
<feature type="region of interest" description="Disordered" evidence="1">
    <location>
        <begin position="99"/>
        <end position="126"/>
    </location>
</feature>
<dbReference type="Proteomes" id="UP001201873">
    <property type="component" value="Unassembled WGS sequence"/>
</dbReference>
<comment type="caution">
    <text evidence="2">The sequence shown here is derived from an EMBL/GenBank/DDBJ whole genome shotgun (WGS) entry which is preliminary data.</text>
</comment>
<dbReference type="EMBL" id="JALKFT010000005">
    <property type="protein sequence ID" value="MCK9875463.1"/>
    <property type="molecule type" value="Genomic_DNA"/>
</dbReference>
<reference evidence="2 3" key="1">
    <citation type="submission" date="2022-04" db="EMBL/GenBank/DDBJ databases">
        <title>Genome diversity in the genus Frankia.</title>
        <authorList>
            <person name="Carlos-Shanley C."/>
            <person name="Hahn D."/>
        </authorList>
    </citation>
    <scope>NUCLEOTIDE SEQUENCE [LARGE SCALE GENOMIC DNA]</scope>
    <source>
        <strain evidence="2 3">Ag45/Mut15</strain>
    </source>
</reference>
<dbReference type="RefSeq" id="WP_248823909.1">
    <property type="nucleotide sequence ID" value="NZ_JALKFT010000005.1"/>
</dbReference>
<gene>
    <name evidence="2" type="ORF">MXD59_06680</name>
</gene>
<protein>
    <submittedName>
        <fullName evidence="2">Uncharacterized protein</fullName>
    </submittedName>
</protein>
<evidence type="ECO:0000313" key="2">
    <source>
        <dbReference type="EMBL" id="MCK9875463.1"/>
    </source>
</evidence>
<sequence>MTGSGAGAVAAYRAYVLRLLDQDAAFDEDATGEPPLVLADYRRALTAILALGASPLLLVEGRTVTAAEATAFNAGQQAGLDSALIAIGEAWRPALLRHRPVPARPPAHRHPPAVADSGPGGRADTE</sequence>
<evidence type="ECO:0000256" key="1">
    <source>
        <dbReference type="SAM" id="MobiDB-lite"/>
    </source>
</evidence>